<dbReference type="Pfam" id="PF08495">
    <property type="entry name" value="FIST"/>
    <property type="match status" value="1"/>
</dbReference>
<evidence type="ECO:0000313" key="2">
    <source>
        <dbReference type="EMBL" id="KAL0075326.1"/>
    </source>
</evidence>
<evidence type="ECO:0000259" key="1">
    <source>
        <dbReference type="Pfam" id="PF08495"/>
    </source>
</evidence>
<protein>
    <recommendedName>
        <fullName evidence="1">FIST domain-containing protein</fullName>
    </recommendedName>
</protein>
<comment type="caution">
    <text evidence="2">The sequence shown here is derived from an EMBL/GenBank/DDBJ whole genome shotgun (WGS) entry which is preliminary data.</text>
</comment>
<sequence>MFIRRSLQPTTLNVRHPSLRSLWTAVTGTGSTLEACLDSCVQQAKLQKGATVAVAMVSKSFDAYDYESLPKLVKDRLSPTWLVGSVVDRVPSVEHGVSLWVGYDEKVVGFQVKDGPERNKVRSVSVGRWGRPEELSRVNYQRQKMEDAGWEGFESVSRPTQQYPLPDELSTSKTPSLVFLASDNEPDELLKNLDHHFPDTAKANIGIISASTPFVNGNPYTLFYQDQLMDAGITGFASYSQKKVQADNISVEHVALQTMGKTMKITRCRGNIILDLDQAGATGLLLELIQNKQNALISKDETFYLGIYAPGEVNDDKSKMTVCRVTSGDPSRGNMSVDTTIDLQEGQVVQVRIFSLNID</sequence>
<evidence type="ECO:0000313" key="3">
    <source>
        <dbReference type="Proteomes" id="UP001448207"/>
    </source>
</evidence>
<dbReference type="InterPro" id="IPR013702">
    <property type="entry name" value="FIST_domain_N"/>
</dbReference>
<feature type="domain" description="FIST" evidence="1">
    <location>
        <begin position="156"/>
        <end position="278"/>
    </location>
</feature>
<accession>A0ABR3AK10</accession>
<organism evidence="2 3">
    <name type="scientific">Phycomyces blakesleeanus</name>
    <dbReference type="NCBI Taxonomy" id="4837"/>
    <lineage>
        <taxon>Eukaryota</taxon>
        <taxon>Fungi</taxon>
        <taxon>Fungi incertae sedis</taxon>
        <taxon>Mucoromycota</taxon>
        <taxon>Mucoromycotina</taxon>
        <taxon>Mucoromycetes</taxon>
        <taxon>Mucorales</taxon>
        <taxon>Phycomycetaceae</taxon>
        <taxon>Phycomyces</taxon>
    </lineage>
</organism>
<name>A0ABR3AK10_PHYBL</name>
<dbReference type="Proteomes" id="UP001448207">
    <property type="component" value="Unassembled WGS sequence"/>
</dbReference>
<dbReference type="EMBL" id="JBCLYO010000037">
    <property type="protein sequence ID" value="KAL0075326.1"/>
    <property type="molecule type" value="Genomic_DNA"/>
</dbReference>
<proteinExistence type="predicted"/>
<reference evidence="2 3" key="1">
    <citation type="submission" date="2024-04" db="EMBL/GenBank/DDBJ databases">
        <title>Symmetric and asymmetric DNA N6-adenine methylation regulates different biological responses in Mucorales.</title>
        <authorList>
            <consortium name="Lawrence Berkeley National Laboratory"/>
            <person name="Lax C."/>
            <person name="Mondo S.J."/>
            <person name="Osorio-Concepcion M."/>
            <person name="Muszewska A."/>
            <person name="Corrochano-Luque M."/>
            <person name="Gutierrez G."/>
            <person name="Riley R."/>
            <person name="Lipzen A."/>
            <person name="Guo J."/>
            <person name="Hundley H."/>
            <person name="Amirebrahimi M."/>
            <person name="Ng V."/>
            <person name="Lorenzo-Gutierrez D."/>
            <person name="Binder U."/>
            <person name="Yang J."/>
            <person name="Song Y."/>
            <person name="Canovas D."/>
            <person name="Navarro E."/>
            <person name="Freitag M."/>
            <person name="Gabaldon T."/>
            <person name="Grigoriev I.V."/>
            <person name="Corrochano L.M."/>
            <person name="Nicolas F.E."/>
            <person name="Garre V."/>
        </authorList>
    </citation>
    <scope>NUCLEOTIDE SEQUENCE [LARGE SCALE GENOMIC DNA]</scope>
    <source>
        <strain evidence="2 3">L51</strain>
    </source>
</reference>
<keyword evidence="3" id="KW-1185">Reference proteome</keyword>
<gene>
    <name evidence="2" type="ORF">J3Q64DRAFT_1648645</name>
</gene>